<organism evidence="8 9">
    <name type="scientific">Bacillus kandeliae</name>
    <dbReference type="NCBI Taxonomy" id="3129297"/>
    <lineage>
        <taxon>Bacteria</taxon>
        <taxon>Bacillati</taxon>
        <taxon>Bacillota</taxon>
        <taxon>Bacilli</taxon>
        <taxon>Bacillales</taxon>
        <taxon>Bacillaceae</taxon>
        <taxon>Bacillus</taxon>
    </lineage>
</organism>
<keyword evidence="2" id="KW-0813">Transport</keyword>
<evidence type="ECO:0000259" key="7">
    <source>
        <dbReference type="PROSITE" id="PS50850"/>
    </source>
</evidence>
<sequence length="406" mass="43991">MNTHQATKQLDPPRATIQRGDWLLMIGIILLGANLRAPLTSVGPLVSSIRDSLHLSNTSAGALTTVPLLAFAFLSPFAPKLSQRFGLERTLFASLLLLTFGIGIRSIGGVTPLFIGTILLGLAIAVSNVLLPSLIKRDFAKNIGVMTGIYAVSMNLCGAIATGVSVPLSSLLGLGWRGALGCWGILSLLAVFFWIPQLKPRPKARTNVQTTPREKSTNLWRSRLAWQVTFFMGLQSLIFYTVIAWLPEILKEQGLQANEAGWLLSIMQFALLPFTFIVPIWAGRLQSQRLLVALTAGLFISGLCGILYGSPQLILLWVIMIGIGGGFAFSLAMMFFSLRTQSTQEAAELSGMAQSLGYLLAATGPVLFGWLHDITHSWTIPLLMLIVVSLFIFIFGMGAGKKGYVK</sequence>
<feature type="transmembrane region" description="Helical" evidence="6">
    <location>
        <begin position="290"/>
        <end position="308"/>
    </location>
</feature>
<keyword evidence="9" id="KW-1185">Reference proteome</keyword>
<dbReference type="InterPro" id="IPR020846">
    <property type="entry name" value="MFS_dom"/>
</dbReference>
<dbReference type="PANTHER" id="PTHR23523:SF2">
    <property type="entry name" value="2-NITROIMIDAZOLE TRANSPORTER"/>
    <property type="match status" value="1"/>
</dbReference>
<feature type="transmembrane region" description="Helical" evidence="6">
    <location>
        <begin position="21"/>
        <end position="39"/>
    </location>
</feature>
<keyword evidence="3 6" id="KW-0812">Transmembrane</keyword>
<feature type="transmembrane region" description="Helical" evidence="6">
    <location>
        <begin position="59"/>
        <end position="78"/>
    </location>
</feature>
<dbReference type="PROSITE" id="PS50850">
    <property type="entry name" value="MFS"/>
    <property type="match status" value="1"/>
</dbReference>
<comment type="subcellular location">
    <subcellularLocation>
        <location evidence="1">Cell membrane</location>
        <topology evidence="1">Multi-pass membrane protein</topology>
    </subcellularLocation>
</comment>
<evidence type="ECO:0000256" key="1">
    <source>
        <dbReference type="ARBA" id="ARBA00004651"/>
    </source>
</evidence>
<dbReference type="Gene3D" id="1.20.1250.20">
    <property type="entry name" value="MFS general substrate transporter like domains"/>
    <property type="match status" value="2"/>
</dbReference>
<feature type="transmembrane region" description="Helical" evidence="6">
    <location>
        <begin position="113"/>
        <end position="131"/>
    </location>
</feature>
<reference evidence="8 9" key="1">
    <citation type="submission" date="2024-02" db="EMBL/GenBank/DDBJ databases">
        <title>Seven novel Bacillus-like species.</title>
        <authorList>
            <person name="Liu G."/>
        </authorList>
    </citation>
    <scope>NUCLEOTIDE SEQUENCE [LARGE SCALE GENOMIC DNA]</scope>
    <source>
        <strain evidence="8 9">FJAT-52991</strain>
    </source>
</reference>
<evidence type="ECO:0000256" key="4">
    <source>
        <dbReference type="ARBA" id="ARBA00022989"/>
    </source>
</evidence>
<evidence type="ECO:0000256" key="6">
    <source>
        <dbReference type="SAM" id="Phobius"/>
    </source>
</evidence>
<keyword evidence="4 6" id="KW-1133">Transmembrane helix</keyword>
<feature type="transmembrane region" description="Helical" evidence="6">
    <location>
        <begin position="378"/>
        <end position="400"/>
    </location>
</feature>
<dbReference type="RefSeq" id="WP_338752758.1">
    <property type="nucleotide sequence ID" value="NZ_CP147404.1"/>
</dbReference>
<gene>
    <name evidence="8" type="ORF">WDJ61_01805</name>
</gene>
<dbReference type="EMBL" id="CP147404">
    <property type="protein sequence ID" value="WXB93435.1"/>
    <property type="molecule type" value="Genomic_DNA"/>
</dbReference>
<feature type="transmembrane region" description="Helical" evidence="6">
    <location>
        <begin position="174"/>
        <end position="195"/>
    </location>
</feature>
<keyword evidence="5 6" id="KW-0472">Membrane</keyword>
<feature type="transmembrane region" description="Helical" evidence="6">
    <location>
        <begin position="356"/>
        <end position="372"/>
    </location>
</feature>
<dbReference type="InterPro" id="IPR011701">
    <property type="entry name" value="MFS"/>
</dbReference>
<feature type="domain" description="Major facilitator superfamily (MFS) profile" evidence="7">
    <location>
        <begin position="20"/>
        <end position="402"/>
    </location>
</feature>
<evidence type="ECO:0000313" key="8">
    <source>
        <dbReference type="EMBL" id="WXB93435.1"/>
    </source>
</evidence>
<dbReference type="InterPro" id="IPR036259">
    <property type="entry name" value="MFS_trans_sf"/>
</dbReference>
<evidence type="ECO:0000256" key="2">
    <source>
        <dbReference type="ARBA" id="ARBA00022448"/>
    </source>
</evidence>
<dbReference type="SUPFAM" id="SSF103473">
    <property type="entry name" value="MFS general substrate transporter"/>
    <property type="match status" value="1"/>
</dbReference>
<dbReference type="Pfam" id="PF07690">
    <property type="entry name" value="MFS_1"/>
    <property type="match status" value="1"/>
</dbReference>
<feature type="transmembrane region" description="Helical" evidence="6">
    <location>
        <begin position="90"/>
        <end position="107"/>
    </location>
</feature>
<dbReference type="Proteomes" id="UP001387364">
    <property type="component" value="Chromosome"/>
</dbReference>
<dbReference type="CDD" id="cd17339">
    <property type="entry name" value="MFS_NIMT_CynX_like"/>
    <property type="match status" value="1"/>
</dbReference>
<evidence type="ECO:0000256" key="3">
    <source>
        <dbReference type="ARBA" id="ARBA00022692"/>
    </source>
</evidence>
<dbReference type="PANTHER" id="PTHR23523">
    <property type="match status" value="1"/>
</dbReference>
<feature type="transmembrane region" description="Helical" evidence="6">
    <location>
        <begin position="224"/>
        <end position="246"/>
    </location>
</feature>
<proteinExistence type="predicted"/>
<dbReference type="InterPro" id="IPR052524">
    <property type="entry name" value="MFS_Cyanate_Porter"/>
</dbReference>
<feature type="transmembrane region" description="Helical" evidence="6">
    <location>
        <begin position="261"/>
        <end position="283"/>
    </location>
</feature>
<accession>A0ABZ2N813</accession>
<evidence type="ECO:0000313" key="9">
    <source>
        <dbReference type="Proteomes" id="UP001387364"/>
    </source>
</evidence>
<protein>
    <submittedName>
        <fullName evidence="8">MFS transporter</fullName>
    </submittedName>
</protein>
<evidence type="ECO:0000256" key="5">
    <source>
        <dbReference type="ARBA" id="ARBA00023136"/>
    </source>
</evidence>
<feature type="transmembrane region" description="Helical" evidence="6">
    <location>
        <begin position="314"/>
        <end position="336"/>
    </location>
</feature>
<feature type="transmembrane region" description="Helical" evidence="6">
    <location>
        <begin position="143"/>
        <end position="168"/>
    </location>
</feature>
<name>A0ABZ2N813_9BACI</name>